<keyword evidence="1" id="KW-0812">Transmembrane</keyword>
<dbReference type="Proteomes" id="UP000078560">
    <property type="component" value="Unassembled WGS sequence"/>
</dbReference>
<evidence type="ECO:0000313" key="5">
    <source>
        <dbReference type="Proteomes" id="UP000078560"/>
    </source>
</evidence>
<reference evidence="4 5" key="1">
    <citation type="submission" date="2016-05" db="EMBL/GenBank/DDBJ databases">
        <authorList>
            <person name="Naeem Raeece"/>
        </authorList>
    </citation>
    <scope>NUCLEOTIDE SEQUENCE [LARGE SCALE GENOMIC DNA]</scope>
</reference>
<proteinExistence type="predicted"/>
<feature type="transmembrane region" description="Helical" evidence="1">
    <location>
        <begin position="42"/>
        <end position="61"/>
    </location>
</feature>
<evidence type="ECO:0000313" key="3">
    <source>
        <dbReference type="EMBL" id="SBT02606.1"/>
    </source>
</evidence>
<dbReference type="Proteomes" id="UP000078546">
    <property type="component" value="Unassembled WGS sequence"/>
</dbReference>
<dbReference type="EMBL" id="FLQU01000441">
    <property type="protein sequence ID" value="SBS85692.1"/>
    <property type="molecule type" value="Genomic_DNA"/>
</dbReference>
<reference evidence="2" key="2">
    <citation type="submission" date="2016-05" db="EMBL/GenBank/DDBJ databases">
        <authorList>
            <person name="Lavstsen T."/>
            <person name="Jespersen J.S."/>
        </authorList>
    </citation>
    <scope>NUCLEOTIDE SEQUENCE [LARGE SCALE GENOMIC DNA]</scope>
</reference>
<protein>
    <submittedName>
        <fullName evidence="2">Uncharacterized protein</fullName>
    </submittedName>
</protein>
<keyword evidence="1" id="KW-0472">Membrane</keyword>
<gene>
    <name evidence="3" type="ORF">POVCU1_078770</name>
    <name evidence="2" type="ORF">POVCU2_0032870</name>
</gene>
<accession>A0A1A8VYL2</accession>
<name>A0A1A8VYL2_PLAOA</name>
<evidence type="ECO:0000256" key="1">
    <source>
        <dbReference type="SAM" id="Phobius"/>
    </source>
</evidence>
<dbReference type="EMBL" id="FLQV01003562">
    <property type="protein sequence ID" value="SBT02606.1"/>
    <property type="molecule type" value="Genomic_DNA"/>
</dbReference>
<evidence type="ECO:0000313" key="2">
    <source>
        <dbReference type="EMBL" id="SBS85692.1"/>
    </source>
</evidence>
<organism evidence="2 5">
    <name type="scientific">Plasmodium ovale curtisi</name>
    <dbReference type="NCBI Taxonomy" id="864141"/>
    <lineage>
        <taxon>Eukaryota</taxon>
        <taxon>Sar</taxon>
        <taxon>Alveolata</taxon>
        <taxon>Apicomplexa</taxon>
        <taxon>Aconoidasida</taxon>
        <taxon>Haemosporida</taxon>
        <taxon>Plasmodiidae</taxon>
        <taxon>Plasmodium</taxon>
        <taxon>Plasmodium (Plasmodium)</taxon>
    </lineage>
</organism>
<sequence>MISKNINKTEGIQNGWSNGFIVNEGVENLKDYNRMPRKSNKFPLFMKMLIFTVLIVAVQCFDNTYTFQKNVNTGNNNIGNYTRIRDGGILKDYEKEKFISSQDEALIKRAIRDRNIKDKGERIEIIKDIVQKYFSDYDITIQERLIQHLENETNNNSSVDYLGSQNCLSLYNKTSTDEGQIVDYIEFDKEMLKYRKPRGKPMSNRNISDSENIQKPVVDTTYEDMEYEDKFMNDYRRSKRKRRPLRYVLKKIKKYHYLIAPVLAGILWAIGGKEVGIPFINHLMRRKFLEAFCNILEKRYTSEMCVLRITIPAMLAVMIEVPGGLRMGKFIPQVEILFGFTKVVINDEYLLYWGIIKNENPPPKKTGQKCNSEWMLLITRNTKTSPFGNFVIYAYGASAERVKMFADSMGGVHD</sequence>
<dbReference type="AlphaFoldDB" id="A0A1A8VYL2"/>
<evidence type="ECO:0000313" key="4">
    <source>
        <dbReference type="Proteomes" id="UP000078546"/>
    </source>
</evidence>
<keyword evidence="1" id="KW-1133">Transmembrane helix</keyword>